<organism evidence="1 2">
    <name type="scientific">Cereibacter johrii</name>
    <dbReference type="NCBI Taxonomy" id="445629"/>
    <lineage>
        <taxon>Bacteria</taxon>
        <taxon>Pseudomonadati</taxon>
        <taxon>Pseudomonadota</taxon>
        <taxon>Alphaproteobacteria</taxon>
        <taxon>Rhodobacterales</taxon>
        <taxon>Paracoccaceae</taxon>
        <taxon>Cereibacter</taxon>
    </lineage>
</organism>
<comment type="caution">
    <text evidence="1">The sequence shown here is derived from an EMBL/GenBank/DDBJ whole genome shotgun (WGS) entry which is preliminary data.</text>
</comment>
<protein>
    <submittedName>
        <fullName evidence="1">Uncharacterized protein</fullName>
    </submittedName>
</protein>
<dbReference type="EMBL" id="PZZW01000011">
    <property type="protein sequence ID" value="PTM75597.1"/>
    <property type="molecule type" value="Genomic_DNA"/>
</dbReference>
<evidence type="ECO:0000313" key="1">
    <source>
        <dbReference type="EMBL" id="PTM75597.1"/>
    </source>
</evidence>
<reference evidence="1 2" key="1">
    <citation type="submission" date="2018-04" db="EMBL/GenBank/DDBJ databases">
        <title>Genomic Encyclopedia of Type Strains, Phase III (KMG-III): the genomes of soil and plant-associated and newly described type strains.</title>
        <authorList>
            <person name="Whitman W."/>
        </authorList>
    </citation>
    <scope>NUCLEOTIDE SEQUENCE [LARGE SCALE GENOMIC DNA]</scope>
    <source>
        <strain evidence="1 2">JA192</strain>
    </source>
</reference>
<evidence type="ECO:0000313" key="2">
    <source>
        <dbReference type="Proteomes" id="UP000240800"/>
    </source>
</evidence>
<keyword evidence="2" id="KW-1185">Reference proteome</keyword>
<dbReference type="Proteomes" id="UP000240800">
    <property type="component" value="Unassembled WGS sequence"/>
</dbReference>
<sequence length="119" mass="12784">MKAKMDRSEAERADLEARLAEIREPVAIHPGLSGIYARKVADLMAALNDTEAAALLRWLIGKIVPAPDATAANLVRLFTRLANGHPDEVIGALTPWPYPPMANPKPLTTGETTSSVSTQ</sequence>
<name>A0ABX5J6J2_9RHOB</name>
<accession>A0ABX5J6J2</accession>
<gene>
    <name evidence="1" type="ORF">C8J29_11177</name>
</gene>
<proteinExistence type="predicted"/>